<gene>
    <name evidence="1" type="ORF">GSUB_08740</name>
</gene>
<keyword evidence="2" id="KW-1185">Reference proteome</keyword>
<protein>
    <submittedName>
        <fullName evidence="1">Uncharacterized protein</fullName>
    </submittedName>
</protein>
<dbReference type="AlphaFoldDB" id="A0A0B5FSP7"/>
<evidence type="ECO:0000313" key="1">
    <source>
        <dbReference type="EMBL" id="AJF06616.1"/>
    </source>
</evidence>
<dbReference type="InterPro" id="IPR012341">
    <property type="entry name" value="6hp_glycosidase-like_sf"/>
</dbReference>
<dbReference type="KEGG" id="gsb:GSUB_08740"/>
<dbReference type="InterPro" id="IPR008928">
    <property type="entry name" value="6-hairpin_glycosidase_sf"/>
</dbReference>
<name>A0A0B5FSP7_9BACT</name>
<organism evidence="1 2">
    <name type="scientific">Geoalkalibacter subterraneus</name>
    <dbReference type="NCBI Taxonomy" id="483547"/>
    <lineage>
        <taxon>Bacteria</taxon>
        <taxon>Pseudomonadati</taxon>
        <taxon>Thermodesulfobacteriota</taxon>
        <taxon>Desulfuromonadia</taxon>
        <taxon>Desulfuromonadales</taxon>
        <taxon>Geoalkalibacteraceae</taxon>
        <taxon>Geoalkalibacter</taxon>
    </lineage>
</organism>
<proteinExistence type="predicted"/>
<dbReference type="OrthoDB" id="9763537at2"/>
<dbReference type="RefSeq" id="WP_040200326.1">
    <property type="nucleotide sequence ID" value="NZ_CP010311.1"/>
</dbReference>
<dbReference type="HOGENOM" id="CLU_372059_0_0_7"/>
<evidence type="ECO:0000313" key="2">
    <source>
        <dbReference type="Proteomes" id="UP000035036"/>
    </source>
</evidence>
<dbReference type="Gene3D" id="1.50.10.10">
    <property type="match status" value="1"/>
</dbReference>
<reference evidence="1 2" key="1">
    <citation type="journal article" date="2015" name="Genome Announc.">
        <title>Genomes of Geoalkalibacter ferrihydriticus Z-0531T and Geoalkalibacter subterraneus Red1T, Two Haloalkaliphilic Metal-Reducing Deltaproteobacteria.</title>
        <authorList>
            <person name="Badalamenti J.P."/>
            <person name="Krajmalnik-Brown R."/>
            <person name="Torres C.I."/>
            <person name="Bond D.R."/>
        </authorList>
    </citation>
    <scope>NUCLEOTIDE SEQUENCE [LARGE SCALE GENOMIC DNA]</scope>
    <source>
        <strain evidence="1 2">Red1</strain>
    </source>
</reference>
<dbReference type="EMBL" id="CP010311">
    <property type="protein sequence ID" value="AJF06616.1"/>
    <property type="molecule type" value="Genomic_DNA"/>
</dbReference>
<dbReference type="GO" id="GO:0005975">
    <property type="term" value="P:carbohydrate metabolic process"/>
    <property type="evidence" value="ECO:0007669"/>
    <property type="project" value="InterPro"/>
</dbReference>
<dbReference type="STRING" id="483547.GSUB_08740"/>
<dbReference type="SUPFAM" id="SSF48208">
    <property type="entry name" value="Six-hairpin glycosidases"/>
    <property type="match status" value="1"/>
</dbReference>
<dbReference type="Proteomes" id="UP000035036">
    <property type="component" value="Chromosome"/>
</dbReference>
<sequence>MLKRWLPWKFLVKRAARAYGVIDPLTLMAQLRHFSQPSEIQEPIELLRAGIVFHARGLVNTRAIQHNLDWVWPFWVEKQFNPADVSFIPRAFSFSHVNLTHRNWTAVGQPDTPLYPIIDPRGLVTPNYDGWSIDFWLIIENDRRLLPSKLKDVKQSWQFSPELTVETSCFKDSLELTSRVWMECVEGQPRLCMEVSGSAPEKGHLVVSVRPYNPEGVQFVEQIVYRRKGQVLTVNDTEQLEFQETPQQVLFSTYERGDVLHRIGETDSGTAVTCEVGMATAAVLFPVEAGKQSRIRMHMNLAAELEQRSPRGCVPSATWDRTLSGIARLKVPDERICFLYDAAVRTMVLLSAEHLVPGPYTYKRFWFRDACLMMHALLCLGFVDRSARIIETFPKRQKRSGYFRSQEGEWDSNGQVLWIFERFLKLTGRSLPDHWKSSLWKGADWITRKRVDQDADVPHAGLLPPGFSAEHFGPNDYYYWDDLWGVAGLRAAADMARRAGDEGRAADYASMADDFAEAIWRSINQIPLQRSQGAIPASPYRRLDAGAIGALVADYPLQLLDPEDDRIRKTAEFMMQNCLHTGAFFQDMIHSGLNPYLTLAIAQTLLRGGDMRFSDLVLRVAEIASPTGQWPEAVHPFTGGGCMGDGQHGWAAAEWIMMMRNMFVREEQDALIVGSGIFPEWLKAPEDLSFGPTLTDWGPVTVKILKQGNDLLLEVQGQWRDQPPRLLARVPGFNPAEVDSSGAPLSLVPEPS</sequence>
<accession>A0A0B5FSP7</accession>